<accession>X1GIE8</accession>
<sequence>MFHSVNSKVNFPQVEENILNFWRNNDVFERSVESRCGNPRFVLYEGPPTAN</sequence>
<comment type="caution">
    <text evidence="1">The sequence shown here is derived from an EMBL/GenBank/DDBJ whole genome shotgun (WGS) entry which is preliminary data.</text>
</comment>
<organism evidence="1">
    <name type="scientific">marine sediment metagenome</name>
    <dbReference type="NCBI Taxonomy" id="412755"/>
    <lineage>
        <taxon>unclassified sequences</taxon>
        <taxon>metagenomes</taxon>
        <taxon>ecological metagenomes</taxon>
    </lineage>
</organism>
<dbReference type="GO" id="GO:0004822">
    <property type="term" value="F:isoleucine-tRNA ligase activity"/>
    <property type="evidence" value="ECO:0007669"/>
    <property type="project" value="InterPro"/>
</dbReference>
<dbReference type="SUPFAM" id="SSF52374">
    <property type="entry name" value="Nucleotidylyl transferase"/>
    <property type="match status" value="1"/>
</dbReference>
<dbReference type="GO" id="GO:0006428">
    <property type="term" value="P:isoleucyl-tRNA aminoacylation"/>
    <property type="evidence" value="ECO:0007669"/>
    <property type="project" value="TreeGrafter"/>
</dbReference>
<reference evidence="1" key="1">
    <citation type="journal article" date="2014" name="Front. Microbiol.">
        <title>High frequency of phylogenetically diverse reductive dehalogenase-homologous genes in deep subseafloor sedimentary metagenomes.</title>
        <authorList>
            <person name="Kawai M."/>
            <person name="Futagami T."/>
            <person name="Toyoda A."/>
            <person name="Takaki Y."/>
            <person name="Nishi S."/>
            <person name="Hori S."/>
            <person name="Arai W."/>
            <person name="Tsubouchi T."/>
            <person name="Morono Y."/>
            <person name="Uchiyama I."/>
            <person name="Ito T."/>
            <person name="Fujiyama A."/>
            <person name="Inagaki F."/>
            <person name="Takami H."/>
        </authorList>
    </citation>
    <scope>NUCLEOTIDE SEQUENCE</scope>
    <source>
        <strain evidence="1">Expedition CK06-06</strain>
    </source>
</reference>
<name>X1GIE8_9ZZZZ</name>
<dbReference type="PANTHER" id="PTHR42780:SF1">
    <property type="entry name" value="ISOLEUCINE--TRNA LIGASE, CYTOPLASMIC"/>
    <property type="match status" value="1"/>
</dbReference>
<dbReference type="Gene3D" id="3.40.50.620">
    <property type="entry name" value="HUPs"/>
    <property type="match status" value="1"/>
</dbReference>
<dbReference type="InterPro" id="IPR014729">
    <property type="entry name" value="Rossmann-like_a/b/a_fold"/>
</dbReference>
<evidence type="ECO:0000313" key="1">
    <source>
        <dbReference type="EMBL" id="GAH57691.1"/>
    </source>
</evidence>
<dbReference type="PANTHER" id="PTHR42780">
    <property type="entry name" value="SOLEUCYL-TRNA SYNTHETASE"/>
    <property type="match status" value="1"/>
</dbReference>
<feature type="non-terminal residue" evidence="1">
    <location>
        <position position="51"/>
    </location>
</feature>
<dbReference type="EMBL" id="BARU01025162">
    <property type="protein sequence ID" value="GAH57691.1"/>
    <property type="molecule type" value="Genomic_DNA"/>
</dbReference>
<proteinExistence type="predicted"/>
<dbReference type="InterPro" id="IPR023586">
    <property type="entry name" value="Ile-tRNA-ligase_type2"/>
</dbReference>
<gene>
    <name evidence="1" type="ORF">S03H2_40572</name>
</gene>
<dbReference type="AlphaFoldDB" id="X1GIE8"/>
<protein>
    <submittedName>
        <fullName evidence="1">Uncharacterized protein</fullName>
    </submittedName>
</protein>